<comment type="caution">
    <text evidence="6">The sequence shown here is derived from an EMBL/GenBank/DDBJ whole genome shotgun (WGS) entry which is preliminary data.</text>
</comment>
<protein>
    <recommendedName>
        <fullName evidence="5">Ubiquinone biosynthesis O-methyltransferase</fullName>
    </recommendedName>
    <alternativeName>
        <fullName evidence="5">2-polyprenyl-6-hydroxyphenol methylase</fullName>
        <ecNumber evidence="5">2.1.1.222</ecNumber>
    </alternativeName>
    <alternativeName>
        <fullName evidence="5">3-demethylubiquinone 3-O-methyltransferase</fullName>
        <ecNumber evidence="5">2.1.1.64</ecNumber>
    </alternativeName>
</protein>
<dbReference type="NCBIfam" id="TIGR01983">
    <property type="entry name" value="UbiG"/>
    <property type="match status" value="1"/>
</dbReference>
<sequence>MNPNPADASPANFRQAELDRFGSLASRWWDPEGPQKPLHALNPVRLRYVADRVSLRGASVLDVGCGAGLLSEALALEGADVTALDLAPELIRVAQLHARESGARVDYRVQSVEALAQEVPGRFDAIICMEMLEHVPDPSAVIASCMRLLRPGGTLFVSTLNRTPAAFALAIVGAEYIARLLPKGTHQYRDFIRPSELASWMRDAGLSVIDVTGIAYEPWRNAARLTPRTDVNYLACATKPE</sequence>
<evidence type="ECO:0000256" key="5">
    <source>
        <dbReference type="HAMAP-Rule" id="MF_00472"/>
    </source>
</evidence>
<comment type="catalytic activity">
    <reaction evidence="5">
        <text>a 3-demethylubiquinol + S-adenosyl-L-methionine = a ubiquinol + S-adenosyl-L-homocysteine + H(+)</text>
        <dbReference type="Rhea" id="RHEA:44380"/>
        <dbReference type="Rhea" id="RHEA-COMP:9566"/>
        <dbReference type="Rhea" id="RHEA-COMP:10914"/>
        <dbReference type="ChEBI" id="CHEBI:15378"/>
        <dbReference type="ChEBI" id="CHEBI:17976"/>
        <dbReference type="ChEBI" id="CHEBI:57856"/>
        <dbReference type="ChEBI" id="CHEBI:59789"/>
        <dbReference type="ChEBI" id="CHEBI:84422"/>
        <dbReference type="EC" id="2.1.1.64"/>
    </reaction>
</comment>
<dbReference type="AlphaFoldDB" id="A0A918SWD9"/>
<name>A0A918SWD9_9GAMM</name>
<dbReference type="Pfam" id="PF13489">
    <property type="entry name" value="Methyltransf_23"/>
    <property type="match status" value="1"/>
</dbReference>
<evidence type="ECO:0000313" key="7">
    <source>
        <dbReference type="Proteomes" id="UP000646426"/>
    </source>
</evidence>
<feature type="binding site" evidence="5">
    <location>
        <position position="45"/>
    </location>
    <ligand>
        <name>S-adenosyl-L-methionine</name>
        <dbReference type="ChEBI" id="CHEBI:59789"/>
    </ligand>
</feature>
<evidence type="ECO:0000256" key="2">
    <source>
        <dbReference type="ARBA" id="ARBA00022679"/>
    </source>
</evidence>
<dbReference type="InterPro" id="IPR010233">
    <property type="entry name" value="UbiG_MeTrfase"/>
</dbReference>
<keyword evidence="7" id="KW-1185">Reference proteome</keyword>
<dbReference type="InterPro" id="IPR029063">
    <property type="entry name" value="SAM-dependent_MTases_sf"/>
</dbReference>
<dbReference type="GO" id="GO:0061542">
    <property type="term" value="F:3-demethylubiquinol 3-O-methyltransferase activity"/>
    <property type="evidence" value="ECO:0007669"/>
    <property type="project" value="UniProtKB-UniRule"/>
</dbReference>
<dbReference type="Proteomes" id="UP000646426">
    <property type="component" value="Unassembled WGS sequence"/>
</dbReference>
<dbReference type="PANTHER" id="PTHR43464:SF19">
    <property type="entry name" value="UBIQUINONE BIOSYNTHESIS O-METHYLTRANSFERASE, MITOCHONDRIAL"/>
    <property type="match status" value="1"/>
</dbReference>
<dbReference type="RefSeq" id="WP_189453557.1">
    <property type="nucleotide sequence ID" value="NZ_BMYD01000001.1"/>
</dbReference>
<comment type="function">
    <text evidence="5">O-methyltransferase that catalyzes the 2 O-methylation steps in the ubiquinone biosynthetic pathway.</text>
</comment>
<keyword evidence="2 5" id="KW-0808">Transferase</keyword>
<keyword evidence="6" id="KW-0830">Ubiquinone</keyword>
<dbReference type="HAMAP" id="MF_00472">
    <property type="entry name" value="UbiG"/>
    <property type="match status" value="1"/>
</dbReference>
<dbReference type="CDD" id="cd02440">
    <property type="entry name" value="AdoMet_MTases"/>
    <property type="match status" value="1"/>
</dbReference>
<dbReference type="EC" id="2.1.1.64" evidence="5"/>
<feature type="binding site" evidence="5">
    <location>
        <position position="85"/>
    </location>
    <ligand>
        <name>S-adenosyl-L-methionine</name>
        <dbReference type="ChEBI" id="CHEBI:59789"/>
    </ligand>
</feature>
<accession>A0A918SWD9</accession>
<evidence type="ECO:0000313" key="6">
    <source>
        <dbReference type="EMBL" id="GHA73674.1"/>
    </source>
</evidence>
<organism evidence="6 7">
    <name type="scientific">Cognatilysobacter bugurensis</name>
    <dbReference type="NCBI Taxonomy" id="543356"/>
    <lineage>
        <taxon>Bacteria</taxon>
        <taxon>Pseudomonadati</taxon>
        <taxon>Pseudomonadota</taxon>
        <taxon>Gammaproteobacteria</taxon>
        <taxon>Lysobacterales</taxon>
        <taxon>Lysobacteraceae</taxon>
        <taxon>Cognatilysobacter</taxon>
    </lineage>
</organism>
<dbReference type="EMBL" id="BMYD01000001">
    <property type="protein sequence ID" value="GHA73674.1"/>
    <property type="molecule type" value="Genomic_DNA"/>
</dbReference>
<dbReference type="SUPFAM" id="SSF53335">
    <property type="entry name" value="S-adenosyl-L-methionine-dependent methyltransferases"/>
    <property type="match status" value="1"/>
</dbReference>
<proteinExistence type="inferred from homology"/>
<evidence type="ECO:0000256" key="4">
    <source>
        <dbReference type="ARBA" id="ARBA00022691"/>
    </source>
</evidence>
<evidence type="ECO:0000256" key="3">
    <source>
        <dbReference type="ARBA" id="ARBA00022688"/>
    </source>
</evidence>
<comment type="catalytic activity">
    <reaction evidence="5">
        <text>a 3-(all-trans-polyprenyl)benzene-1,2-diol + S-adenosyl-L-methionine = a 2-methoxy-6-(all-trans-polyprenyl)phenol + S-adenosyl-L-homocysteine + H(+)</text>
        <dbReference type="Rhea" id="RHEA:31411"/>
        <dbReference type="Rhea" id="RHEA-COMP:9550"/>
        <dbReference type="Rhea" id="RHEA-COMP:9551"/>
        <dbReference type="ChEBI" id="CHEBI:15378"/>
        <dbReference type="ChEBI" id="CHEBI:57856"/>
        <dbReference type="ChEBI" id="CHEBI:59789"/>
        <dbReference type="ChEBI" id="CHEBI:62729"/>
        <dbReference type="ChEBI" id="CHEBI:62731"/>
        <dbReference type="EC" id="2.1.1.222"/>
    </reaction>
</comment>
<dbReference type="Gene3D" id="3.40.50.150">
    <property type="entry name" value="Vaccinia Virus protein VP39"/>
    <property type="match status" value="1"/>
</dbReference>
<comment type="pathway">
    <text evidence="5">Cofactor biosynthesis; ubiquinone biosynthesis.</text>
</comment>
<dbReference type="GO" id="GO:0032259">
    <property type="term" value="P:methylation"/>
    <property type="evidence" value="ECO:0007669"/>
    <property type="project" value="UniProtKB-KW"/>
</dbReference>
<reference evidence="6" key="2">
    <citation type="submission" date="2020-09" db="EMBL/GenBank/DDBJ databases">
        <authorList>
            <person name="Sun Q."/>
            <person name="Kim S."/>
        </authorList>
    </citation>
    <scope>NUCLEOTIDE SEQUENCE</scope>
    <source>
        <strain evidence="6">KCTC 23077</strain>
    </source>
</reference>
<gene>
    <name evidence="5 6" type="primary">ubiG</name>
    <name evidence="6" type="ORF">GCM10007067_08120</name>
</gene>
<feature type="binding site" evidence="5">
    <location>
        <position position="64"/>
    </location>
    <ligand>
        <name>S-adenosyl-L-methionine</name>
        <dbReference type="ChEBI" id="CHEBI:59789"/>
    </ligand>
</feature>
<dbReference type="GO" id="GO:0102208">
    <property type="term" value="F:2-polyprenyl-6-hydroxyphenol methylase activity"/>
    <property type="evidence" value="ECO:0007669"/>
    <property type="project" value="UniProtKB-EC"/>
</dbReference>
<dbReference type="PANTHER" id="PTHR43464">
    <property type="entry name" value="METHYLTRANSFERASE"/>
    <property type="match status" value="1"/>
</dbReference>
<dbReference type="EC" id="2.1.1.222" evidence="5"/>
<evidence type="ECO:0000256" key="1">
    <source>
        <dbReference type="ARBA" id="ARBA00022603"/>
    </source>
</evidence>
<keyword evidence="1 5" id="KW-0489">Methyltransferase</keyword>
<reference evidence="6" key="1">
    <citation type="journal article" date="2014" name="Int. J. Syst. Evol. Microbiol.">
        <title>Complete genome sequence of Corynebacterium casei LMG S-19264T (=DSM 44701T), isolated from a smear-ripened cheese.</title>
        <authorList>
            <consortium name="US DOE Joint Genome Institute (JGI-PGF)"/>
            <person name="Walter F."/>
            <person name="Albersmeier A."/>
            <person name="Kalinowski J."/>
            <person name="Ruckert C."/>
        </authorList>
    </citation>
    <scope>NUCLEOTIDE SEQUENCE</scope>
    <source>
        <strain evidence="6">KCTC 23077</strain>
    </source>
</reference>
<keyword evidence="3 5" id="KW-0831">Ubiquinone biosynthesis</keyword>
<feature type="binding site" evidence="5">
    <location>
        <position position="129"/>
    </location>
    <ligand>
        <name>S-adenosyl-L-methionine</name>
        <dbReference type="ChEBI" id="CHEBI:59789"/>
    </ligand>
</feature>
<dbReference type="GO" id="GO:0010420">
    <property type="term" value="F:polyprenyldihydroxybenzoate methyltransferase activity"/>
    <property type="evidence" value="ECO:0007669"/>
    <property type="project" value="InterPro"/>
</dbReference>
<keyword evidence="4 5" id="KW-0949">S-adenosyl-L-methionine</keyword>
<comment type="similarity">
    <text evidence="5">Belongs to the methyltransferase superfamily. UbiG/COQ3 family.</text>
</comment>